<dbReference type="AlphaFoldDB" id="D7FV05"/>
<protein>
    <submittedName>
        <fullName evidence="1">Uncharacterized protein</fullName>
    </submittedName>
</protein>
<name>D7FV05_ECTSI</name>
<sequence length="93" mass="9990">MPKSASDYLEILSPLCHSPASHALGQVIEIVQRGLLRGGGCEAAEACAEVIGAAATRWRRFEGAYRDDISCIVLRLPCFQAATDINKSGSNER</sequence>
<gene>
    <name evidence="1" type="ORF">Esi_0285_0012</name>
</gene>
<dbReference type="InParanoid" id="D7FV05"/>
<dbReference type="Proteomes" id="UP000002630">
    <property type="component" value="Unassembled WGS sequence"/>
</dbReference>
<evidence type="ECO:0000313" key="1">
    <source>
        <dbReference type="EMBL" id="CBJ31811.1"/>
    </source>
</evidence>
<dbReference type="EMBL" id="FN649760">
    <property type="protein sequence ID" value="CBJ31811.1"/>
    <property type="molecule type" value="Genomic_DNA"/>
</dbReference>
<accession>D7FV05</accession>
<proteinExistence type="predicted"/>
<keyword evidence="2" id="KW-1185">Reference proteome</keyword>
<organism evidence="1 2">
    <name type="scientific">Ectocarpus siliculosus</name>
    <name type="common">Brown alga</name>
    <name type="synonym">Conferva siliculosa</name>
    <dbReference type="NCBI Taxonomy" id="2880"/>
    <lineage>
        <taxon>Eukaryota</taxon>
        <taxon>Sar</taxon>
        <taxon>Stramenopiles</taxon>
        <taxon>Ochrophyta</taxon>
        <taxon>PX clade</taxon>
        <taxon>Phaeophyceae</taxon>
        <taxon>Ectocarpales</taxon>
        <taxon>Ectocarpaceae</taxon>
        <taxon>Ectocarpus</taxon>
    </lineage>
</organism>
<reference evidence="1 2" key="1">
    <citation type="journal article" date="2010" name="Nature">
        <title>The Ectocarpus genome and the independent evolution of multicellularity in brown algae.</title>
        <authorList>
            <person name="Cock J.M."/>
            <person name="Sterck L."/>
            <person name="Rouze P."/>
            <person name="Scornet D."/>
            <person name="Allen A.E."/>
            <person name="Amoutzias G."/>
            <person name="Anthouard V."/>
            <person name="Artiguenave F."/>
            <person name="Aury J.M."/>
            <person name="Badger J.H."/>
            <person name="Beszteri B."/>
            <person name="Billiau K."/>
            <person name="Bonnet E."/>
            <person name="Bothwell J.H."/>
            <person name="Bowler C."/>
            <person name="Boyen C."/>
            <person name="Brownlee C."/>
            <person name="Carrano C.J."/>
            <person name="Charrier B."/>
            <person name="Cho G.Y."/>
            <person name="Coelho S.M."/>
            <person name="Collen J."/>
            <person name="Corre E."/>
            <person name="Da Silva C."/>
            <person name="Delage L."/>
            <person name="Delaroque N."/>
            <person name="Dittami S.M."/>
            <person name="Doulbeau S."/>
            <person name="Elias M."/>
            <person name="Farnham G."/>
            <person name="Gachon C.M."/>
            <person name="Gschloessl B."/>
            <person name="Heesch S."/>
            <person name="Jabbari K."/>
            <person name="Jubin C."/>
            <person name="Kawai H."/>
            <person name="Kimura K."/>
            <person name="Kloareg B."/>
            <person name="Kupper F.C."/>
            <person name="Lang D."/>
            <person name="Le Bail A."/>
            <person name="Leblanc C."/>
            <person name="Lerouge P."/>
            <person name="Lohr M."/>
            <person name="Lopez P.J."/>
            <person name="Martens C."/>
            <person name="Maumus F."/>
            <person name="Michel G."/>
            <person name="Miranda-Saavedra D."/>
            <person name="Morales J."/>
            <person name="Moreau H."/>
            <person name="Motomura T."/>
            <person name="Nagasato C."/>
            <person name="Napoli C.A."/>
            <person name="Nelson D.R."/>
            <person name="Nyvall-Collen P."/>
            <person name="Peters A.F."/>
            <person name="Pommier C."/>
            <person name="Potin P."/>
            <person name="Poulain J."/>
            <person name="Quesneville H."/>
            <person name="Read B."/>
            <person name="Rensing S.A."/>
            <person name="Ritter A."/>
            <person name="Rousvoal S."/>
            <person name="Samanta M."/>
            <person name="Samson G."/>
            <person name="Schroeder D.C."/>
            <person name="Segurens B."/>
            <person name="Strittmatter M."/>
            <person name="Tonon T."/>
            <person name="Tregear J.W."/>
            <person name="Valentin K."/>
            <person name="von Dassow P."/>
            <person name="Yamagishi T."/>
            <person name="Van de Peer Y."/>
            <person name="Wincker P."/>
        </authorList>
    </citation>
    <scope>NUCLEOTIDE SEQUENCE [LARGE SCALE GENOMIC DNA]</scope>
    <source>
        <strain evidence="2">Ec32 / CCAP1310/4</strain>
    </source>
</reference>
<evidence type="ECO:0000313" key="2">
    <source>
        <dbReference type="Proteomes" id="UP000002630"/>
    </source>
</evidence>